<evidence type="ECO:0000256" key="12">
    <source>
        <dbReference type="ARBA" id="ARBA00041185"/>
    </source>
</evidence>
<accession>A0A212QA81</accession>
<keyword evidence="5" id="KW-0133">Cell shape</keyword>
<evidence type="ECO:0000256" key="13">
    <source>
        <dbReference type="ARBA" id="ARBA00041418"/>
    </source>
</evidence>
<dbReference type="InterPro" id="IPR001182">
    <property type="entry name" value="FtsW/RodA"/>
</dbReference>
<evidence type="ECO:0000256" key="7">
    <source>
        <dbReference type="ARBA" id="ARBA00022989"/>
    </source>
</evidence>
<evidence type="ECO:0000256" key="6">
    <source>
        <dbReference type="ARBA" id="ARBA00022984"/>
    </source>
</evidence>
<dbReference type="PANTHER" id="PTHR30474">
    <property type="entry name" value="CELL CYCLE PROTEIN"/>
    <property type="match status" value="1"/>
</dbReference>
<dbReference type="EC" id="2.4.99.28" evidence="14"/>
<evidence type="ECO:0000256" key="1">
    <source>
        <dbReference type="ARBA" id="ARBA00004141"/>
    </source>
</evidence>
<evidence type="ECO:0000256" key="5">
    <source>
        <dbReference type="ARBA" id="ARBA00022960"/>
    </source>
</evidence>
<proteinExistence type="inferred from homology"/>
<feature type="transmembrane region" description="Helical" evidence="16">
    <location>
        <begin position="56"/>
        <end position="78"/>
    </location>
</feature>
<keyword evidence="2" id="KW-0328">Glycosyltransferase</keyword>
<evidence type="ECO:0000256" key="2">
    <source>
        <dbReference type="ARBA" id="ARBA00022676"/>
    </source>
</evidence>
<feature type="transmembrane region" description="Helical" evidence="16">
    <location>
        <begin position="305"/>
        <end position="326"/>
    </location>
</feature>
<dbReference type="GO" id="GO:0051301">
    <property type="term" value="P:cell division"/>
    <property type="evidence" value="ECO:0007669"/>
    <property type="project" value="UniProtKB-KW"/>
</dbReference>
<evidence type="ECO:0000313" key="17">
    <source>
        <dbReference type="EMBL" id="SNB56266.1"/>
    </source>
</evidence>
<comment type="similarity">
    <text evidence="11">Belongs to the SEDS family. FtsW subfamily.</text>
</comment>
<gene>
    <name evidence="17" type="ORF">SAMN07250955_101528</name>
</gene>
<evidence type="ECO:0000256" key="10">
    <source>
        <dbReference type="ARBA" id="ARBA00033270"/>
    </source>
</evidence>
<protein>
    <recommendedName>
        <fullName evidence="12">Probable peptidoglycan glycosyltransferase FtsW</fullName>
        <ecNumber evidence="14">2.4.99.28</ecNumber>
    </recommendedName>
    <alternativeName>
        <fullName evidence="13">Cell division protein FtsW</fullName>
    </alternativeName>
    <alternativeName>
        <fullName evidence="10">Cell wall polymerase</fullName>
    </alternativeName>
    <alternativeName>
        <fullName evidence="9">Peptidoglycan polymerase</fullName>
    </alternativeName>
</protein>
<keyword evidence="4 16" id="KW-0812">Transmembrane</keyword>
<comment type="subcellular location">
    <subcellularLocation>
        <location evidence="1">Membrane</location>
        <topology evidence="1">Multi-pass membrane protein</topology>
    </subcellularLocation>
</comment>
<dbReference type="Pfam" id="PF01098">
    <property type="entry name" value="FTSW_RODA_SPOVE"/>
    <property type="match status" value="1"/>
</dbReference>
<evidence type="ECO:0000256" key="8">
    <source>
        <dbReference type="ARBA" id="ARBA00023136"/>
    </source>
</evidence>
<keyword evidence="7 16" id="KW-1133">Transmembrane helix</keyword>
<dbReference type="GO" id="GO:0008360">
    <property type="term" value="P:regulation of cell shape"/>
    <property type="evidence" value="ECO:0007669"/>
    <property type="project" value="UniProtKB-KW"/>
</dbReference>
<reference evidence="17 18" key="1">
    <citation type="submission" date="2017-06" db="EMBL/GenBank/DDBJ databases">
        <authorList>
            <person name="Kim H.J."/>
            <person name="Triplett B.A."/>
        </authorList>
    </citation>
    <scope>NUCLEOTIDE SEQUENCE [LARGE SCALE GENOMIC DNA]</scope>
    <source>
        <strain evidence="17 18">B29T1</strain>
    </source>
</reference>
<name>A0A212QA81_9PROT</name>
<feature type="transmembrane region" description="Helical" evidence="16">
    <location>
        <begin position="175"/>
        <end position="204"/>
    </location>
</feature>
<evidence type="ECO:0000256" key="11">
    <source>
        <dbReference type="ARBA" id="ARBA00038053"/>
    </source>
</evidence>
<feature type="transmembrane region" description="Helical" evidence="16">
    <location>
        <begin position="272"/>
        <end position="293"/>
    </location>
</feature>
<dbReference type="Proteomes" id="UP000197065">
    <property type="component" value="Unassembled WGS sequence"/>
</dbReference>
<dbReference type="EMBL" id="FYEH01000001">
    <property type="protein sequence ID" value="SNB56266.1"/>
    <property type="molecule type" value="Genomic_DNA"/>
</dbReference>
<dbReference type="GO" id="GO:0015648">
    <property type="term" value="F:lipid-linked peptidoglycan transporter activity"/>
    <property type="evidence" value="ECO:0007669"/>
    <property type="project" value="TreeGrafter"/>
</dbReference>
<evidence type="ECO:0000256" key="14">
    <source>
        <dbReference type="ARBA" id="ARBA00044770"/>
    </source>
</evidence>
<keyword evidence="17" id="KW-0132">Cell division</keyword>
<sequence length="370" mass="39600">MMRFARTDRSVVSTWWWTVDRVMLSGLGVLALVGIIVVFAASPPVAATLRLPHDHFIIRHILFLLPAIGLLFCTSLLAPRGVLRLAIGMFVIFGLMLAVTPIMATEIKGARRWISVLGTPVQPSEFVKPALVVVSAFILSRKPGFLGFVLAAMPVAFVLLFLLSQPDLGMTALTVIVFSSQLFVAGLPWFIFVGIGGAAVLGLYSAFHIFAHFHDRVVSFLDPNSTGYQVEKALRAVASGGLFGRGPGEGLVKFTLPDAHTDFVFAATAEEFGILACLMLVSLFAFMLIRGLNRATEAPDRFCQLAATGLIVVFASQALINMAVNLNLMPTKGMTLPFVSYGGSSMLALAIGMGMLLALTRKGAKLGTPG</sequence>
<evidence type="ECO:0000256" key="4">
    <source>
        <dbReference type="ARBA" id="ARBA00022692"/>
    </source>
</evidence>
<keyword evidence="18" id="KW-1185">Reference proteome</keyword>
<dbReference type="GO" id="GO:0032153">
    <property type="term" value="C:cell division site"/>
    <property type="evidence" value="ECO:0007669"/>
    <property type="project" value="TreeGrafter"/>
</dbReference>
<evidence type="ECO:0000256" key="9">
    <source>
        <dbReference type="ARBA" id="ARBA00032370"/>
    </source>
</evidence>
<dbReference type="AlphaFoldDB" id="A0A212QA81"/>
<keyword evidence="6" id="KW-0573">Peptidoglycan synthesis</keyword>
<keyword evidence="17" id="KW-0131">Cell cycle</keyword>
<evidence type="ECO:0000256" key="16">
    <source>
        <dbReference type="SAM" id="Phobius"/>
    </source>
</evidence>
<dbReference type="RefSeq" id="WP_243389680.1">
    <property type="nucleotide sequence ID" value="NZ_FYEH01000001.1"/>
</dbReference>
<dbReference type="GO" id="GO:0005886">
    <property type="term" value="C:plasma membrane"/>
    <property type="evidence" value="ECO:0007669"/>
    <property type="project" value="TreeGrafter"/>
</dbReference>
<evidence type="ECO:0000256" key="15">
    <source>
        <dbReference type="ARBA" id="ARBA00049902"/>
    </source>
</evidence>
<dbReference type="GO" id="GO:0008955">
    <property type="term" value="F:peptidoglycan glycosyltransferase activity"/>
    <property type="evidence" value="ECO:0007669"/>
    <property type="project" value="UniProtKB-EC"/>
</dbReference>
<evidence type="ECO:0000256" key="3">
    <source>
        <dbReference type="ARBA" id="ARBA00022679"/>
    </source>
</evidence>
<feature type="transmembrane region" description="Helical" evidence="16">
    <location>
        <begin position="85"/>
        <end position="104"/>
    </location>
</feature>
<keyword evidence="8 16" id="KW-0472">Membrane</keyword>
<keyword evidence="3" id="KW-0808">Transferase</keyword>
<feature type="transmembrane region" description="Helical" evidence="16">
    <location>
        <begin position="338"/>
        <end position="359"/>
    </location>
</feature>
<feature type="transmembrane region" description="Helical" evidence="16">
    <location>
        <begin position="145"/>
        <end position="163"/>
    </location>
</feature>
<dbReference type="GO" id="GO:0009252">
    <property type="term" value="P:peptidoglycan biosynthetic process"/>
    <property type="evidence" value="ECO:0007669"/>
    <property type="project" value="UniProtKB-KW"/>
</dbReference>
<organism evidence="17 18">
    <name type="scientific">Arboricoccus pini</name>
    <dbReference type="NCBI Taxonomy" id="1963835"/>
    <lineage>
        <taxon>Bacteria</taxon>
        <taxon>Pseudomonadati</taxon>
        <taxon>Pseudomonadota</taxon>
        <taxon>Alphaproteobacteria</taxon>
        <taxon>Geminicoccales</taxon>
        <taxon>Geminicoccaceae</taxon>
        <taxon>Arboricoccus</taxon>
    </lineage>
</organism>
<dbReference type="PANTHER" id="PTHR30474:SF2">
    <property type="entry name" value="PEPTIDOGLYCAN GLYCOSYLTRANSFERASE FTSW-RELATED"/>
    <property type="match status" value="1"/>
</dbReference>
<evidence type="ECO:0000313" key="18">
    <source>
        <dbReference type="Proteomes" id="UP000197065"/>
    </source>
</evidence>
<comment type="catalytic activity">
    <reaction evidence="15">
        <text>[GlcNAc-(1-&gt;4)-Mur2Ac(oyl-L-Ala-gamma-D-Glu-L-Lys-D-Ala-D-Ala)](n)-di-trans,octa-cis-undecaprenyl diphosphate + beta-D-GlcNAc-(1-&gt;4)-Mur2Ac(oyl-L-Ala-gamma-D-Glu-L-Lys-D-Ala-D-Ala)-di-trans,octa-cis-undecaprenyl diphosphate = [GlcNAc-(1-&gt;4)-Mur2Ac(oyl-L-Ala-gamma-D-Glu-L-Lys-D-Ala-D-Ala)](n+1)-di-trans,octa-cis-undecaprenyl diphosphate + di-trans,octa-cis-undecaprenyl diphosphate + H(+)</text>
        <dbReference type="Rhea" id="RHEA:23708"/>
        <dbReference type="Rhea" id="RHEA-COMP:9602"/>
        <dbReference type="Rhea" id="RHEA-COMP:9603"/>
        <dbReference type="ChEBI" id="CHEBI:15378"/>
        <dbReference type="ChEBI" id="CHEBI:58405"/>
        <dbReference type="ChEBI" id="CHEBI:60033"/>
        <dbReference type="ChEBI" id="CHEBI:78435"/>
        <dbReference type="EC" id="2.4.99.28"/>
    </reaction>
</comment>